<comment type="caution">
    <text evidence="2">The sequence shown here is derived from an EMBL/GenBank/DDBJ whole genome shotgun (WGS) entry which is preliminary data.</text>
</comment>
<accession>A0A839FSH8</accession>
<evidence type="ECO:0000256" key="1">
    <source>
        <dbReference type="SAM" id="Phobius"/>
    </source>
</evidence>
<proteinExistence type="predicted"/>
<organism evidence="2 3">
    <name type="scientific">Nesterenkonia jeotgali</name>
    <dbReference type="NCBI Taxonomy" id="317018"/>
    <lineage>
        <taxon>Bacteria</taxon>
        <taxon>Bacillati</taxon>
        <taxon>Actinomycetota</taxon>
        <taxon>Actinomycetes</taxon>
        <taxon>Micrococcales</taxon>
        <taxon>Micrococcaceae</taxon>
        <taxon>Nesterenkonia</taxon>
    </lineage>
</organism>
<evidence type="ECO:0000313" key="3">
    <source>
        <dbReference type="Proteomes" id="UP000546252"/>
    </source>
</evidence>
<sequence length="352" mass="37186">MSAVTGILVPDKRTARGAWRAMVKRPRIDTPKVGLGKTAGDIGRFARNTSAHLAEQVGDFKDSAMGSIENLTDKKPDEYEEAIAEYNNAFTLMSDKGLSLLLQRERSTDLIQLIEDMVNSIANTPKSFDVDLEEIKFHRISFLEAEQFGLRDLEAARQSAFSSGAGFAAGAAVASVAPTAAMWVATTFGTASTGTAISTLSGAAASQSALAWLGGGALAAGGGGTAAGGTLLALAGPIGWTIAGATLLTSIALFAKKKSENREAKQEALTSVKQNTASVKRMDAQLGDLLQRTEDLRERLRNSYRQSVGFSNADFRTLTTQQQSLLVAIVNNTKACAALLSSRIDAEPAHDE</sequence>
<dbReference type="Proteomes" id="UP000546252">
    <property type="component" value="Unassembled WGS sequence"/>
</dbReference>
<dbReference type="AlphaFoldDB" id="A0A839FSH8"/>
<gene>
    <name evidence="2" type="ORF">HNR24_001205</name>
</gene>
<reference evidence="2 3" key="1">
    <citation type="submission" date="2020-08" db="EMBL/GenBank/DDBJ databases">
        <title>Sequencing the genomes of 1000 actinobacteria strains.</title>
        <authorList>
            <person name="Klenk H.-P."/>
        </authorList>
    </citation>
    <scope>NUCLEOTIDE SEQUENCE [LARGE SCALE GENOMIC DNA]</scope>
    <source>
        <strain evidence="2 3">DSM 19081</strain>
    </source>
</reference>
<keyword evidence="1" id="KW-0472">Membrane</keyword>
<evidence type="ECO:0000313" key="2">
    <source>
        <dbReference type="EMBL" id="MBA8921272.1"/>
    </source>
</evidence>
<feature type="transmembrane region" description="Helical" evidence="1">
    <location>
        <begin position="238"/>
        <end position="255"/>
    </location>
</feature>
<protein>
    <submittedName>
        <fullName evidence="2">Uncharacterized protein</fullName>
    </submittedName>
</protein>
<dbReference type="EMBL" id="JACJIH010000001">
    <property type="protein sequence ID" value="MBA8921272.1"/>
    <property type="molecule type" value="Genomic_DNA"/>
</dbReference>
<keyword evidence="1" id="KW-1133">Transmembrane helix</keyword>
<name>A0A839FSH8_9MICC</name>
<dbReference type="RefSeq" id="WP_220477168.1">
    <property type="nucleotide sequence ID" value="NZ_BAAAKT010000004.1"/>
</dbReference>
<keyword evidence="1" id="KW-0812">Transmembrane</keyword>